<protein>
    <submittedName>
        <fullName evidence="1">Uncharacterized protein</fullName>
    </submittedName>
</protein>
<sequence>MYKKIGNSTFGQNGYGDIGVNPFNYPLKANRHWNIVKPFNEFEYGIMYLLNNRTLPASTRYTSIILVDKNGISKIGSIDSVEATININDMNDVTYQQVINGNYNFYDPLGDSILINLDEDTVVFDLDPISMDELQKKSLLPIRINFDNKFIRLSNEDLDVYMISGGDYKKLSDEAGKEIIELYNKQYKRLNAEGDE</sequence>
<proteinExistence type="predicted"/>
<accession>A0A8S5VH78</accession>
<dbReference type="EMBL" id="BK016265">
    <property type="protein sequence ID" value="DAG05971.1"/>
    <property type="molecule type" value="Genomic_DNA"/>
</dbReference>
<name>A0A8S5VH78_9CAUD</name>
<evidence type="ECO:0000313" key="1">
    <source>
        <dbReference type="EMBL" id="DAG05971.1"/>
    </source>
</evidence>
<organism evidence="1">
    <name type="scientific">Myoviridae sp. ctkfK18</name>
    <dbReference type="NCBI Taxonomy" id="2825165"/>
    <lineage>
        <taxon>Viruses</taxon>
        <taxon>Duplodnaviria</taxon>
        <taxon>Heunggongvirae</taxon>
        <taxon>Uroviricota</taxon>
        <taxon>Caudoviricetes</taxon>
    </lineage>
</organism>
<reference evidence="1" key="1">
    <citation type="journal article" date="2021" name="Proc. Natl. Acad. Sci. U.S.A.">
        <title>A Catalog of Tens of Thousands of Viruses from Human Metagenomes Reveals Hidden Associations with Chronic Diseases.</title>
        <authorList>
            <person name="Tisza M.J."/>
            <person name="Buck C.B."/>
        </authorList>
    </citation>
    <scope>NUCLEOTIDE SEQUENCE</scope>
    <source>
        <strain evidence="1">CtkfK18</strain>
    </source>
</reference>